<sequence>MFFVSPEVRQKLKVKHGVTEVQIMQCFANREGRYLIDDREEHKTNPVTRWFIAQTDYGIILKVCFVYDPATKIIDIKTAFRPSQQAIDLYNKKAF</sequence>
<name>A0A840LEQ5_9BURK</name>
<comment type="caution">
    <text evidence="1">The sequence shown here is derived from an EMBL/GenBank/DDBJ whole genome shotgun (WGS) entry which is preliminary data.</text>
</comment>
<keyword evidence="2" id="KW-1185">Reference proteome</keyword>
<dbReference type="AlphaFoldDB" id="A0A840LEQ5"/>
<dbReference type="RefSeq" id="WP_184301428.1">
    <property type="nucleotide sequence ID" value="NZ_JACHLP010000006.1"/>
</dbReference>
<gene>
    <name evidence="1" type="ORF">HNP55_003222</name>
</gene>
<proteinExistence type="predicted"/>
<evidence type="ECO:0000313" key="1">
    <source>
        <dbReference type="EMBL" id="MBB4844678.1"/>
    </source>
</evidence>
<accession>A0A840LEQ5</accession>
<evidence type="ECO:0000313" key="2">
    <source>
        <dbReference type="Proteomes" id="UP000562027"/>
    </source>
</evidence>
<organism evidence="1 2">
    <name type="scientific">Roseateles oligotrophus</name>
    <dbReference type="NCBI Taxonomy" id="1769250"/>
    <lineage>
        <taxon>Bacteria</taxon>
        <taxon>Pseudomonadati</taxon>
        <taxon>Pseudomonadota</taxon>
        <taxon>Betaproteobacteria</taxon>
        <taxon>Burkholderiales</taxon>
        <taxon>Sphaerotilaceae</taxon>
        <taxon>Roseateles</taxon>
    </lineage>
</organism>
<reference evidence="1 2" key="1">
    <citation type="submission" date="2020-08" db="EMBL/GenBank/DDBJ databases">
        <title>Functional genomics of gut bacteria from endangered species of beetles.</title>
        <authorList>
            <person name="Carlos-Shanley C."/>
        </authorList>
    </citation>
    <scope>NUCLEOTIDE SEQUENCE [LARGE SCALE GENOMIC DNA]</scope>
    <source>
        <strain evidence="1 2">S00239</strain>
    </source>
</reference>
<dbReference type="Proteomes" id="UP000562027">
    <property type="component" value="Unassembled WGS sequence"/>
</dbReference>
<protein>
    <submittedName>
        <fullName evidence="1">Uncharacterized protein</fullName>
    </submittedName>
</protein>
<dbReference type="EMBL" id="JACHLP010000006">
    <property type="protein sequence ID" value="MBB4844678.1"/>
    <property type="molecule type" value="Genomic_DNA"/>
</dbReference>